<keyword evidence="1" id="KW-0812">Transmembrane</keyword>
<evidence type="ECO:0000313" key="2">
    <source>
        <dbReference type="EMBL" id="MCS4036116.1"/>
    </source>
</evidence>
<evidence type="ECO:0000256" key="1">
    <source>
        <dbReference type="SAM" id="Phobius"/>
    </source>
</evidence>
<sequence>MSVLSPGMLVFGYVLAFLAGTAVCLAGAGLWRRFVAAGAEAAGEQTRRTPEADRLRGVSQSLPGIEFQYRVDPGGSGRYRLCWRAGGGPARAVAPRG</sequence>
<dbReference type="RefSeq" id="WP_259090765.1">
    <property type="nucleotide sequence ID" value="NZ_JANTZY010000001.1"/>
</dbReference>
<dbReference type="Proteomes" id="UP001155040">
    <property type="component" value="Unassembled WGS sequence"/>
</dbReference>
<gene>
    <name evidence="2" type="ORF">GGQ01_001171</name>
</gene>
<keyword evidence="1" id="KW-1133">Transmembrane helix</keyword>
<dbReference type="EMBL" id="JANUBF010000006">
    <property type="protein sequence ID" value="MCS4036116.1"/>
    <property type="molecule type" value="Genomic_DNA"/>
</dbReference>
<evidence type="ECO:0000313" key="3">
    <source>
        <dbReference type="Proteomes" id="UP001155040"/>
    </source>
</evidence>
<name>A0A9X2ZY63_9BACT</name>
<protein>
    <submittedName>
        <fullName evidence="2">Uncharacterized protein</fullName>
    </submittedName>
</protein>
<dbReference type="AlphaFoldDB" id="A0A9X2ZY63"/>
<organism evidence="2 3">
    <name type="scientific">Salinibacter ruber</name>
    <dbReference type="NCBI Taxonomy" id="146919"/>
    <lineage>
        <taxon>Bacteria</taxon>
        <taxon>Pseudomonadati</taxon>
        <taxon>Rhodothermota</taxon>
        <taxon>Rhodothermia</taxon>
        <taxon>Rhodothermales</taxon>
        <taxon>Salinibacteraceae</taxon>
        <taxon>Salinibacter</taxon>
    </lineage>
</organism>
<keyword evidence="1" id="KW-0472">Membrane</keyword>
<comment type="caution">
    <text evidence="2">The sequence shown here is derived from an EMBL/GenBank/DDBJ whole genome shotgun (WGS) entry which is preliminary data.</text>
</comment>
<accession>A0A9X2ZY63</accession>
<proteinExistence type="predicted"/>
<reference evidence="2" key="1">
    <citation type="submission" date="2022-08" db="EMBL/GenBank/DDBJ databases">
        <title>Genomic Encyclopedia of Type Strains, Phase V (KMG-V): Genome sequencing to study the core and pangenomes of soil and plant-associated prokaryotes.</title>
        <authorList>
            <person name="Whitman W."/>
        </authorList>
    </citation>
    <scope>NUCLEOTIDE SEQUENCE</scope>
    <source>
        <strain evidence="2">SP3012</strain>
    </source>
</reference>
<feature type="transmembrane region" description="Helical" evidence="1">
    <location>
        <begin position="12"/>
        <end position="31"/>
    </location>
</feature>